<sequence length="333" mass="35725">MVLYAKVLKPVVELLRSQGMHLNVLMNQCPQVVMHQLQIAVDLLESLGLMINKQKLLLTPAQCIMFLTFITDFRESTLSLPTKKRTMIRHVLRKTLSRETASLRQFNLLRTPRPDPAGDHRHQALPAGADVRRPRTSPHIRGAQSPGTPLHRRPLYHKTPGPLHSKGRAAKDAPDDRHQARATPPPLPRAEQAPLSLVRSQQQGRTRPRAARGTGLSGALRPDKTAHPEARTTHLSPAGAKEHPPWMPAATQGSPRRPGVPLHAGPTPTGPASASRPKGSSAVGAPTPTEAPVPARNLPAGGSAIHAAPSGEMSKSALSPAEPHSVTAILPAS</sequence>
<evidence type="ECO:0000256" key="1">
    <source>
        <dbReference type="SAM" id="MobiDB-lite"/>
    </source>
</evidence>
<feature type="region of interest" description="Disordered" evidence="1">
    <location>
        <begin position="109"/>
        <end position="333"/>
    </location>
</feature>
<organism evidence="2 3">
    <name type="scientific">Pleurodeles waltl</name>
    <name type="common">Iberian ribbed newt</name>
    <dbReference type="NCBI Taxonomy" id="8319"/>
    <lineage>
        <taxon>Eukaryota</taxon>
        <taxon>Metazoa</taxon>
        <taxon>Chordata</taxon>
        <taxon>Craniata</taxon>
        <taxon>Vertebrata</taxon>
        <taxon>Euteleostomi</taxon>
        <taxon>Amphibia</taxon>
        <taxon>Batrachia</taxon>
        <taxon>Caudata</taxon>
        <taxon>Salamandroidea</taxon>
        <taxon>Salamandridae</taxon>
        <taxon>Pleurodelinae</taxon>
        <taxon>Pleurodeles</taxon>
    </lineage>
</organism>
<evidence type="ECO:0000313" key="3">
    <source>
        <dbReference type="Proteomes" id="UP001066276"/>
    </source>
</evidence>
<comment type="caution">
    <text evidence="2">The sequence shown here is derived from an EMBL/GenBank/DDBJ whole genome shotgun (WGS) entry which is preliminary data.</text>
</comment>
<name>A0AAV7W3P9_PLEWA</name>
<dbReference type="EMBL" id="JANPWB010000002">
    <property type="protein sequence ID" value="KAJ1208608.1"/>
    <property type="molecule type" value="Genomic_DNA"/>
</dbReference>
<dbReference type="AlphaFoldDB" id="A0AAV7W3P9"/>
<protein>
    <submittedName>
        <fullName evidence="2">Uncharacterized protein</fullName>
    </submittedName>
</protein>
<keyword evidence="3" id="KW-1185">Reference proteome</keyword>
<feature type="compositionally biased region" description="Basic and acidic residues" evidence="1">
    <location>
        <begin position="112"/>
        <end position="122"/>
    </location>
</feature>
<dbReference type="Proteomes" id="UP001066276">
    <property type="component" value="Chromosome 1_2"/>
</dbReference>
<feature type="compositionally biased region" description="Basic and acidic residues" evidence="1">
    <location>
        <begin position="169"/>
        <end position="179"/>
    </location>
</feature>
<accession>A0AAV7W3P9</accession>
<proteinExistence type="predicted"/>
<reference evidence="2" key="1">
    <citation type="journal article" date="2022" name="bioRxiv">
        <title>Sequencing and chromosome-scale assembly of the giantPleurodeles waltlgenome.</title>
        <authorList>
            <person name="Brown T."/>
            <person name="Elewa A."/>
            <person name="Iarovenko S."/>
            <person name="Subramanian E."/>
            <person name="Araus A.J."/>
            <person name="Petzold A."/>
            <person name="Susuki M."/>
            <person name="Suzuki K.-i.T."/>
            <person name="Hayashi T."/>
            <person name="Toyoda A."/>
            <person name="Oliveira C."/>
            <person name="Osipova E."/>
            <person name="Leigh N.D."/>
            <person name="Simon A."/>
            <person name="Yun M.H."/>
        </authorList>
    </citation>
    <scope>NUCLEOTIDE SEQUENCE</scope>
    <source>
        <strain evidence="2">20211129_DDA</strain>
        <tissue evidence="2">Liver</tissue>
    </source>
</reference>
<feature type="compositionally biased region" description="Basic and acidic residues" evidence="1">
    <location>
        <begin position="221"/>
        <end position="232"/>
    </location>
</feature>
<gene>
    <name evidence="2" type="ORF">NDU88_003991</name>
</gene>
<evidence type="ECO:0000313" key="2">
    <source>
        <dbReference type="EMBL" id="KAJ1208608.1"/>
    </source>
</evidence>